<dbReference type="GO" id="GO:0003700">
    <property type="term" value="F:DNA-binding transcription factor activity"/>
    <property type="evidence" value="ECO:0007669"/>
    <property type="project" value="InterPro"/>
</dbReference>
<dbReference type="InterPro" id="IPR011256">
    <property type="entry name" value="Reg_factor_effector_dom_sf"/>
</dbReference>
<dbReference type="InterPro" id="IPR009061">
    <property type="entry name" value="DNA-bd_dom_put_sf"/>
</dbReference>
<evidence type="ECO:0000313" key="6">
    <source>
        <dbReference type="EMBL" id="SYX86123.1"/>
    </source>
</evidence>
<keyword evidence="3" id="KW-0238">DNA-binding</keyword>
<keyword evidence="4" id="KW-0804">Transcription</keyword>
<dbReference type="AlphaFoldDB" id="A0A383RH21"/>
<dbReference type="InterPro" id="IPR047057">
    <property type="entry name" value="MerR_fam"/>
</dbReference>
<dbReference type="PANTHER" id="PTHR30204:SF69">
    <property type="entry name" value="MERR-FAMILY TRANSCRIPTIONAL REGULATOR"/>
    <property type="match status" value="1"/>
</dbReference>
<gene>
    <name evidence="6" type="ORF">PBLR_14545</name>
</gene>
<evidence type="ECO:0000313" key="7">
    <source>
        <dbReference type="Proteomes" id="UP000304148"/>
    </source>
</evidence>
<dbReference type="Gene3D" id="1.10.1660.10">
    <property type="match status" value="1"/>
</dbReference>
<dbReference type="PROSITE" id="PS50937">
    <property type="entry name" value="HTH_MERR_2"/>
    <property type="match status" value="1"/>
</dbReference>
<dbReference type="SUPFAM" id="SSF46955">
    <property type="entry name" value="Putative DNA-binding domain"/>
    <property type="match status" value="1"/>
</dbReference>
<dbReference type="Proteomes" id="UP000304148">
    <property type="component" value="Chromosome"/>
</dbReference>
<reference evidence="7" key="1">
    <citation type="submission" date="2018-08" db="EMBL/GenBank/DDBJ databases">
        <authorList>
            <person name="Chevrot R."/>
        </authorList>
    </citation>
    <scope>NUCLEOTIDE SEQUENCE [LARGE SCALE GENOMIC DNA]</scope>
</reference>
<dbReference type="RefSeq" id="WP_172619590.1">
    <property type="nucleotide sequence ID" value="NZ_LS992241.1"/>
</dbReference>
<feature type="domain" description="HTH merR-type" evidence="5">
    <location>
        <begin position="4"/>
        <end position="73"/>
    </location>
</feature>
<keyword evidence="1" id="KW-0678">Repressor</keyword>
<dbReference type="PANTHER" id="PTHR30204">
    <property type="entry name" value="REDOX-CYCLING DRUG-SENSING TRANSCRIPTIONAL ACTIVATOR SOXR"/>
    <property type="match status" value="1"/>
</dbReference>
<sequence length="308" mass="35113">MSNMIGIDKLSQEIGVTSRTLRHWESQGLFASQRDTSSGWRMYDEQTVLAIRITALLRGFDIGIKEIKVVLADMTFRTAHQVMTQYANEIIDHKNECILKELILKEWLEQSYKYLNEPITTQLLLQLSHVPSLQSNMKHEVTMPMGNQWSYSPASIKFVTLPPMRMVSHVVVSASPEEEAIESLADWLVQAELQGTARLFGKNEEPFPDVESNVYGYGAYASIPENIDIPSHLAEVRFSGGVYAMMESTDDITGSWQLLMKKLNEHPDYEPDSEARSCLEEHIRNDNPAGSSNAYWLQLFEPVRKRIK</sequence>
<keyword evidence="2" id="KW-0805">Transcription regulation</keyword>
<dbReference type="SMART" id="SM00422">
    <property type="entry name" value="HTH_MERR"/>
    <property type="match status" value="1"/>
</dbReference>
<dbReference type="EMBL" id="LS992241">
    <property type="protein sequence ID" value="SYX86123.1"/>
    <property type="molecule type" value="Genomic_DNA"/>
</dbReference>
<protein>
    <submittedName>
        <fullName evidence="6">Transcriptional regulator</fullName>
    </submittedName>
</protein>
<name>A0A383RH21_PAEAL</name>
<evidence type="ECO:0000256" key="3">
    <source>
        <dbReference type="ARBA" id="ARBA00023125"/>
    </source>
</evidence>
<evidence type="ECO:0000259" key="5">
    <source>
        <dbReference type="PROSITE" id="PS50937"/>
    </source>
</evidence>
<evidence type="ECO:0000256" key="1">
    <source>
        <dbReference type="ARBA" id="ARBA00022491"/>
    </source>
</evidence>
<dbReference type="Pfam" id="PF13411">
    <property type="entry name" value="MerR_1"/>
    <property type="match status" value="1"/>
</dbReference>
<proteinExistence type="predicted"/>
<organism evidence="6 7">
    <name type="scientific">Paenibacillus alvei</name>
    <name type="common">Bacillus alvei</name>
    <dbReference type="NCBI Taxonomy" id="44250"/>
    <lineage>
        <taxon>Bacteria</taxon>
        <taxon>Bacillati</taxon>
        <taxon>Bacillota</taxon>
        <taxon>Bacilli</taxon>
        <taxon>Bacillales</taxon>
        <taxon>Paenibacillaceae</taxon>
        <taxon>Paenibacillus</taxon>
    </lineage>
</organism>
<dbReference type="SUPFAM" id="SSF55136">
    <property type="entry name" value="Probable bacterial effector-binding domain"/>
    <property type="match status" value="1"/>
</dbReference>
<dbReference type="InterPro" id="IPR000551">
    <property type="entry name" value="MerR-type_HTH_dom"/>
</dbReference>
<dbReference type="CDD" id="cd00592">
    <property type="entry name" value="HTH_MerR-like"/>
    <property type="match status" value="1"/>
</dbReference>
<evidence type="ECO:0000256" key="4">
    <source>
        <dbReference type="ARBA" id="ARBA00023163"/>
    </source>
</evidence>
<dbReference type="GO" id="GO:0003677">
    <property type="term" value="F:DNA binding"/>
    <property type="evidence" value="ECO:0007669"/>
    <property type="project" value="UniProtKB-KW"/>
</dbReference>
<accession>A0A383RH21</accession>
<evidence type="ECO:0000256" key="2">
    <source>
        <dbReference type="ARBA" id="ARBA00023015"/>
    </source>
</evidence>